<dbReference type="Pfam" id="PF25416">
    <property type="entry name" value="GRHL1_C"/>
    <property type="match status" value="1"/>
</dbReference>
<accession>A0A2I2G862</accession>
<dbReference type="InterPro" id="IPR057520">
    <property type="entry name" value="GRHL1/CP2_C"/>
</dbReference>
<dbReference type="EMBL" id="MSFO01000004">
    <property type="protein sequence ID" value="PLB49080.1"/>
    <property type="molecule type" value="Genomic_DNA"/>
</dbReference>
<dbReference type="VEuPathDB" id="FungiDB:P170DRAFT_174665"/>
<protein>
    <recommendedName>
        <fullName evidence="1">GRHL1/CP2 C-terminal domain-containing protein</fullName>
    </recommendedName>
</protein>
<evidence type="ECO:0000259" key="1">
    <source>
        <dbReference type="Pfam" id="PF25416"/>
    </source>
</evidence>
<organism evidence="2 3">
    <name type="scientific">Aspergillus steynii IBT 23096</name>
    <dbReference type="NCBI Taxonomy" id="1392250"/>
    <lineage>
        <taxon>Eukaryota</taxon>
        <taxon>Fungi</taxon>
        <taxon>Dikarya</taxon>
        <taxon>Ascomycota</taxon>
        <taxon>Pezizomycotina</taxon>
        <taxon>Eurotiomycetes</taxon>
        <taxon>Eurotiomycetidae</taxon>
        <taxon>Eurotiales</taxon>
        <taxon>Aspergillaceae</taxon>
        <taxon>Aspergillus</taxon>
        <taxon>Aspergillus subgen. Circumdati</taxon>
    </lineage>
</organism>
<comment type="caution">
    <text evidence="2">The sequence shown here is derived from an EMBL/GenBank/DDBJ whole genome shotgun (WGS) entry which is preliminary data.</text>
</comment>
<dbReference type="GeneID" id="36550326"/>
<keyword evidence="3" id="KW-1185">Reference proteome</keyword>
<dbReference type="OrthoDB" id="7680836at2759"/>
<evidence type="ECO:0000313" key="3">
    <source>
        <dbReference type="Proteomes" id="UP000234275"/>
    </source>
</evidence>
<proteinExistence type="predicted"/>
<reference evidence="2 3" key="1">
    <citation type="submission" date="2016-12" db="EMBL/GenBank/DDBJ databases">
        <title>The genomes of Aspergillus section Nigri reveals drivers in fungal speciation.</title>
        <authorList>
            <consortium name="DOE Joint Genome Institute"/>
            <person name="Vesth T.C."/>
            <person name="Nybo J."/>
            <person name="Theobald S."/>
            <person name="Brandl J."/>
            <person name="Frisvad J.C."/>
            <person name="Nielsen K.F."/>
            <person name="Lyhne E.K."/>
            <person name="Kogle M.E."/>
            <person name="Kuo A."/>
            <person name="Riley R."/>
            <person name="Clum A."/>
            <person name="Nolan M."/>
            <person name="Lipzen A."/>
            <person name="Salamov A."/>
            <person name="Henrissat B."/>
            <person name="Wiebenga A."/>
            <person name="De Vries R.P."/>
            <person name="Grigoriev I.V."/>
            <person name="Mortensen U.H."/>
            <person name="Andersen M.R."/>
            <person name="Baker S.E."/>
        </authorList>
    </citation>
    <scope>NUCLEOTIDE SEQUENCE [LARGE SCALE GENOMIC DNA]</scope>
    <source>
        <strain evidence="2 3">IBT 23096</strain>
    </source>
</reference>
<dbReference type="AlphaFoldDB" id="A0A2I2G862"/>
<dbReference type="Proteomes" id="UP000234275">
    <property type="component" value="Unassembled WGS sequence"/>
</dbReference>
<name>A0A2I2G862_9EURO</name>
<sequence length="165" mass="18707">MFANNEIYAWLNSIPYDPSPAFQLQRGIQESEASIIPRQASRPKATRSVNMRISRHCLYIRAFKECGYSCDDEIYYAVYLQQLSLKELIGSVSRKFIFTEGQVVSATIIDCQGAAIPLDDDAVQNIPSEQPMSFEFKPHTEAGLIVNDSHSISLKYRLLLHFQPS</sequence>
<dbReference type="RefSeq" id="XP_024704382.1">
    <property type="nucleotide sequence ID" value="XM_024842628.1"/>
</dbReference>
<feature type="domain" description="GRHL1/CP2 C-terminal" evidence="1">
    <location>
        <begin position="71"/>
        <end position="141"/>
    </location>
</feature>
<gene>
    <name evidence="2" type="ORF">P170DRAFT_174665</name>
</gene>
<evidence type="ECO:0000313" key="2">
    <source>
        <dbReference type="EMBL" id="PLB49080.1"/>
    </source>
</evidence>